<name>D1NVI4_9BIFI</name>
<protein>
    <submittedName>
        <fullName evidence="1">Uncharacterized protein</fullName>
    </submittedName>
</protein>
<reference evidence="1 2" key="1">
    <citation type="submission" date="2009-11" db="EMBL/GenBank/DDBJ databases">
        <authorList>
            <person name="Weinstock G."/>
            <person name="Sodergren E."/>
            <person name="Clifton S."/>
            <person name="Fulton L."/>
            <person name="Fulton B."/>
            <person name="Courtney L."/>
            <person name="Fronick C."/>
            <person name="Harrison M."/>
            <person name="Strong C."/>
            <person name="Farmer C."/>
            <person name="Delahaunty K."/>
            <person name="Markovic C."/>
            <person name="Hall O."/>
            <person name="Minx P."/>
            <person name="Tomlinson C."/>
            <person name="Mitreva M."/>
            <person name="Nelson J."/>
            <person name="Hou S."/>
            <person name="Wollam A."/>
            <person name="Pepin K.H."/>
            <person name="Johnson M."/>
            <person name="Bhonagiri V."/>
            <person name="Nash W.E."/>
            <person name="Warren W."/>
            <person name="Chinwalla A."/>
            <person name="Mardis E.R."/>
            <person name="Wilson R.K."/>
        </authorList>
    </citation>
    <scope>NUCLEOTIDE SEQUENCE [LARGE SCALE GENOMIC DNA]</scope>
    <source>
        <strain evidence="1 2">DSM 20093</strain>
    </source>
</reference>
<accession>D1NVI4</accession>
<proteinExistence type="predicted"/>
<evidence type="ECO:0000313" key="2">
    <source>
        <dbReference type="Proteomes" id="UP000003656"/>
    </source>
</evidence>
<dbReference type="EMBL" id="ABXB03000003">
    <property type="protein sequence ID" value="EFA22835.1"/>
    <property type="molecule type" value="Genomic_DNA"/>
</dbReference>
<evidence type="ECO:0000313" key="1">
    <source>
        <dbReference type="EMBL" id="EFA22835.1"/>
    </source>
</evidence>
<organism evidence="1 2">
    <name type="scientific">Bifidobacterium gallicum DSM 20093 = LMG 11596</name>
    <dbReference type="NCBI Taxonomy" id="561180"/>
    <lineage>
        <taxon>Bacteria</taxon>
        <taxon>Bacillati</taxon>
        <taxon>Actinomycetota</taxon>
        <taxon>Actinomycetes</taxon>
        <taxon>Bifidobacteriales</taxon>
        <taxon>Bifidobacteriaceae</taxon>
        <taxon>Bifidobacterium</taxon>
    </lineage>
</organism>
<dbReference type="AlphaFoldDB" id="D1NVI4"/>
<dbReference type="Proteomes" id="UP000003656">
    <property type="component" value="Unassembled WGS sequence"/>
</dbReference>
<comment type="caution">
    <text evidence="1">The sequence shown here is derived from an EMBL/GenBank/DDBJ whole genome shotgun (WGS) entry which is preliminary data.</text>
</comment>
<gene>
    <name evidence="1" type="ORF">BIFGAL_03873</name>
</gene>
<sequence>MFSSCRLLTASVKIKHQTDHQIRHCRTLRNVTKCYGTQQPQANM</sequence>